<sequence length="330" mass="34042">MYLIGIDIGGTKCAVSLGKRAADGGVRLLHRCESRPTAGRAPMELLAELCADARECMARAPQRPSAAGISCGGPLDSRRGVILSPPNLVGWDEIPAAACISEALGIPARLCNDANACALAEWKLGAGRGCRSMIFLTFGTGLGAGLILDGRLYEGASDMAGEAGHIRLADCGPAGYGKSGSFEGFCSGGGIAQLAETMARERLQRGEKPPLCPSLSELSTLTAAKVGRAAEAGDELALAIMTACGRRLGQGLSILIDLLNPERIVIGSIFARSQNELWPAARAVIERETLPAARAACEVVPAGLTESVGDLAALTVASYHLETTEGSIAE</sequence>
<proteinExistence type="inferred from homology"/>
<evidence type="ECO:0000313" key="2">
    <source>
        <dbReference type="EMBL" id="CUP96110.1"/>
    </source>
</evidence>
<dbReference type="OrthoDB" id="9810372at2"/>
<dbReference type="GeneID" id="72464104"/>
<dbReference type="RefSeq" id="WP_006876652.1">
    <property type="nucleotide sequence ID" value="NZ_CABIWA010000005.1"/>
</dbReference>
<dbReference type="PANTHER" id="PTHR18964">
    <property type="entry name" value="ROK (REPRESSOR, ORF, KINASE) FAMILY"/>
    <property type="match status" value="1"/>
</dbReference>
<dbReference type="InterPro" id="IPR043129">
    <property type="entry name" value="ATPase_NBD"/>
</dbReference>
<reference evidence="2 3" key="1">
    <citation type="submission" date="2015-09" db="EMBL/GenBank/DDBJ databases">
        <authorList>
            <consortium name="Pathogen Informatics"/>
        </authorList>
    </citation>
    <scope>NUCLEOTIDE SEQUENCE [LARGE SCALE GENOMIC DNA]</scope>
    <source>
        <strain evidence="2 3">2789STDY5834939</strain>
    </source>
</reference>
<dbReference type="Proteomes" id="UP000095765">
    <property type="component" value="Unassembled WGS sequence"/>
</dbReference>
<dbReference type="SUPFAM" id="SSF53067">
    <property type="entry name" value="Actin-like ATPase domain"/>
    <property type="match status" value="1"/>
</dbReference>
<dbReference type="InterPro" id="IPR000600">
    <property type="entry name" value="ROK"/>
</dbReference>
<dbReference type="Gene3D" id="3.30.420.40">
    <property type="match status" value="2"/>
</dbReference>
<dbReference type="AlphaFoldDB" id="A0A174SLN5"/>
<evidence type="ECO:0000256" key="1">
    <source>
        <dbReference type="ARBA" id="ARBA00006479"/>
    </source>
</evidence>
<dbReference type="CDD" id="cd23763">
    <property type="entry name" value="ASKHA_ATPase_ROK"/>
    <property type="match status" value="1"/>
</dbReference>
<organism evidence="2 3">
    <name type="scientific">Anaerotruncus colihominis</name>
    <dbReference type="NCBI Taxonomy" id="169435"/>
    <lineage>
        <taxon>Bacteria</taxon>
        <taxon>Bacillati</taxon>
        <taxon>Bacillota</taxon>
        <taxon>Clostridia</taxon>
        <taxon>Eubacteriales</taxon>
        <taxon>Oscillospiraceae</taxon>
        <taxon>Anaerotruncus</taxon>
    </lineage>
</organism>
<dbReference type="PANTHER" id="PTHR18964:SF149">
    <property type="entry name" value="BIFUNCTIONAL UDP-N-ACETYLGLUCOSAMINE 2-EPIMERASE_N-ACETYLMANNOSAMINE KINASE"/>
    <property type="match status" value="1"/>
</dbReference>
<comment type="similarity">
    <text evidence="1">Belongs to the ROK (NagC/XylR) family.</text>
</comment>
<name>A0A174SLN5_9FIRM</name>
<dbReference type="EMBL" id="CZBE01000018">
    <property type="protein sequence ID" value="CUP96110.1"/>
    <property type="molecule type" value="Genomic_DNA"/>
</dbReference>
<dbReference type="Pfam" id="PF00480">
    <property type="entry name" value="ROK"/>
    <property type="match status" value="1"/>
</dbReference>
<gene>
    <name evidence="2" type="primary">mlc_4</name>
    <name evidence="2" type="ORF">ERS852551_02564</name>
</gene>
<protein>
    <submittedName>
        <fullName evidence="2">Making large colonies protein</fullName>
    </submittedName>
</protein>
<evidence type="ECO:0000313" key="3">
    <source>
        <dbReference type="Proteomes" id="UP000095765"/>
    </source>
</evidence>
<accession>A0A174SLN5</accession>